<accession>A0ACA9KPE1</accession>
<feature type="non-terminal residue" evidence="1">
    <location>
        <position position="192"/>
    </location>
</feature>
<evidence type="ECO:0000313" key="1">
    <source>
        <dbReference type="EMBL" id="CAG8485661.1"/>
    </source>
</evidence>
<evidence type="ECO:0000313" key="2">
    <source>
        <dbReference type="Proteomes" id="UP000789860"/>
    </source>
</evidence>
<name>A0ACA9KPE1_9GLOM</name>
<proteinExistence type="predicted"/>
<reference evidence="1" key="1">
    <citation type="submission" date="2021-06" db="EMBL/GenBank/DDBJ databases">
        <authorList>
            <person name="Kallberg Y."/>
            <person name="Tangrot J."/>
            <person name="Rosling A."/>
        </authorList>
    </citation>
    <scope>NUCLEOTIDE SEQUENCE</scope>
    <source>
        <strain evidence="1">AU212A</strain>
    </source>
</reference>
<dbReference type="EMBL" id="CAJVPM010002387">
    <property type="protein sequence ID" value="CAG8485661.1"/>
    <property type="molecule type" value="Genomic_DNA"/>
</dbReference>
<protein>
    <submittedName>
        <fullName evidence="1">11484_t:CDS:1</fullName>
    </submittedName>
</protein>
<sequence length="192" mass="21268">MFLGGLKPRTASWLSIGELANLEDAIAVARKIEAGEYYDERNGKEIEPPIIPRQDPGQIIEIITLIIMEEEAEIIIMVHYITAIDMGNLDISRATSPPGPNSRPRQPGHPNFAKAKGLVAPTPTLENGNPLLIEIDLVVSPPKPRRKANVTLGQMLQYPDQRKKLVNALKRLFPPTPSIPMIVQVPEEMETN</sequence>
<dbReference type="Proteomes" id="UP000789860">
    <property type="component" value="Unassembled WGS sequence"/>
</dbReference>
<comment type="caution">
    <text evidence="1">The sequence shown here is derived from an EMBL/GenBank/DDBJ whole genome shotgun (WGS) entry which is preliminary data.</text>
</comment>
<organism evidence="1 2">
    <name type="scientific">Scutellospora calospora</name>
    <dbReference type="NCBI Taxonomy" id="85575"/>
    <lineage>
        <taxon>Eukaryota</taxon>
        <taxon>Fungi</taxon>
        <taxon>Fungi incertae sedis</taxon>
        <taxon>Mucoromycota</taxon>
        <taxon>Glomeromycotina</taxon>
        <taxon>Glomeromycetes</taxon>
        <taxon>Diversisporales</taxon>
        <taxon>Gigasporaceae</taxon>
        <taxon>Scutellospora</taxon>
    </lineage>
</organism>
<gene>
    <name evidence="1" type="ORF">SCALOS_LOCUS2620</name>
</gene>
<keyword evidence="2" id="KW-1185">Reference proteome</keyword>